<keyword evidence="4" id="KW-1185">Reference proteome</keyword>
<dbReference type="KEGG" id="fwa:DCMF_07235"/>
<dbReference type="SUPFAM" id="SSF51556">
    <property type="entry name" value="Metallo-dependent hydrolases"/>
    <property type="match status" value="1"/>
</dbReference>
<reference evidence="3 4" key="1">
    <citation type="submission" date="2016-10" db="EMBL/GenBank/DDBJ databases">
        <title>Complete Genome Sequence of Peptococcaceae strain DCMF.</title>
        <authorList>
            <person name="Edwards R.J."/>
            <person name="Holland S.I."/>
            <person name="Deshpande N.P."/>
            <person name="Wong Y.K."/>
            <person name="Ertan H."/>
            <person name="Manefield M."/>
            <person name="Russell T.L."/>
            <person name="Lee M.J."/>
        </authorList>
    </citation>
    <scope>NUCLEOTIDE SEQUENCE [LARGE SCALE GENOMIC DNA]</scope>
    <source>
        <strain evidence="3 4">DCMF</strain>
    </source>
</reference>
<dbReference type="OrthoDB" id="9807210at2"/>
<evidence type="ECO:0000256" key="1">
    <source>
        <dbReference type="ARBA" id="ARBA00022801"/>
    </source>
</evidence>
<dbReference type="InterPro" id="IPR011059">
    <property type="entry name" value="Metal-dep_hydrolase_composite"/>
</dbReference>
<dbReference type="AlphaFoldDB" id="A0A3G1KR71"/>
<gene>
    <name evidence="3" type="ORF">DCMF_07235</name>
</gene>
<accession>A0A3G1KR71</accession>
<evidence type="ECO:0000313" key="3">
    <source>
        <dbReference type="EMBL" id="ATW24605.1"/>
    </source>
</evidence>
<dbReference type="CDD" id="cd01298">
    <property type="entry name" value="ATZ_TRZ_like"/>
    <property type="match status" value="1"/>
</dbReference>
<dbReference type="EMBL" id="CP017634">
    <property type="protein sequence ID" value="ATW24605.1"/>
    <property type="molecule type" value="Genomic_DNA"/>
</dbReference>
<dbReference type="InterPro" id="IPR032466">
    <property type="entry name" value="Metal_Hydrolase"/>
</dbReference>
<proteinExistence type="predicted"/>
<dbReference type="PANTHER" id="PTHR43794:SF11">
    <property type="entry name" value="AMIDOHYDROLASE-RELATED DOMAIN-CONTAINING PROTEIN"/>
    <property type="match status" value="1"/>
</dbReference>
<sequence>MGNILIKNADHIYPFDAKKTYLHNTDIYIENNRIAAIGKNLLLNQSDKVIDGAGKLALPGLINTHHHFYQNVTRNVPITQKGGLLRWLLFSYGAWADIDEEAVYAAARLSAAELLLTGCTTTMDFMYFFPYGRKNLMDQEFRALKELGMRFHGYRGCMPVMEGNLPEAIKQVLGMDHTALLEDREEILQACAETFKKHHDAGEFAMSRVGVGPTTTVFEMKPLMQDLKILANKYGGLCHTHLHPRPDEYEKCHRLYHCTPHEWLEYIGWFDSATSIAHATQHRQSDIRILARTGVAVTHSPSCHMRLGYPMAPIPAMVKAGVTIGIGVDGGASNDSGDMFAELRNTMYVHRIKNMHDNIDFQDWFGPQDVFSMATNGGAKVLKRDDIGSLEVGKGADIILVDMNQIAYGGALADPLGALVYCGYNHLVHTSIINGRVVVENSRLITGDEQHIISDANRVAKRILDHVKKRTGIDYYQAYIPQNDRGFE</sequence>
<dbReference type="Proteomes" id="UP000323521">
    <property type="component" value="Chromosome"/>
</dbReference>
<feature type="domain" description="Amidohydrolase-related" evidence="2">
    <location>
        <begin position="57"/>
        <end position="438"/>
    </location>
</feature>
<dbReference type="RefSeq" id="WP_148133809.1">
    <property type="nucleotide sequence ID" value="NZ_CP017634.1"/>
</dbReference>
<dbReference type="Gene3D" id="2.30.40.10">
    <property type="entry name" value="Urease, subunit C, domain 1"/>
    <property type="match status" value="1"/>
</dbReference>
<dbReference type="SUPFAM" id="SSF51338">
    <property type="entry name" value="Composite domain of metallo-dependent hydrolases"/>
    <property type="match status" value="2"/>
</dbReference>
<dbReference type="PANTHER" id="PTHR43794">
    <property type="entry name" value="AMINOHYDROLASE SSNA-RELATED"/>
    <property type="match status" value="1"/>
</dbReference>
<dbReference type="Gene3D" id="3.20.20.140">
    <property type="entry name" value="Metal-dependent hydrolases"/>
    <property type="match status" value="1"/>
</dbReference>
<dbReference type="Pfam" id="PF01979">
    <property type="entry name" value="Amidohydro_1"/>
    <property type="match status" value="1"/>
</dbReference>
<dbReference type="InterPro" id="IPR050287">
    <property type="entry name" value="MTA/SAH_deaminase"/>
</dbReference>
<evidence type="ECO:0000313" key="4">
    <source>
        <dbReference type="Proteomes" id="UP000323521"/>
    </source>
</evidence>
<keyword evidence="1" id="KW-0378">Hydrolase</keyword>
<dbReference type="InterPro" id="IPR006680">
    <property type="entry name" value="Amidohydro-rel"/>
</dbReference>
<evidence type="ECO:0000259" key="2">
    <source>
        <dbReference type="Pfam" id="PF01979"/>
    </source>
</evidence>
<dbReference type="GO" id="GO:0016810">
    <property type="term" value="F:hydrolase activity, acting on carbon-nitrogen (but not peptide) bonds"/>
    <property type="evidence" value="ECO:0007669"/>
    <property type="project" value="InterPro"/>
</dbReference>
<organism evidence="3 4">
    <name type="scientific">Formimonas warabiya</name>
    <dbReference type="NCBI Taxonomy" id="1761012"/>
    <lineage>
        <taxon>Bacteria</taxon>
        <taxon>Bacillati</taxon>
        <taxon>Bacillota</taxon>
        <taxon>Clostridia</taxon>
        <taxon>Eubacteriales</taxon>
        <taxon>Peptococcaceae</taxon>
        <taxon>Candidatus Formimonas</taxon>
    </lineage>
</organism>
<protein>
    <recommendedName>
        <fullName evidence="2">Amidohydrolase-related domain-containing protein</fullName>
    </recommendedName>
</protein>
<name>A0A3G1KR71_FORW1</name>